<reference evidence="1 2" key="1">
    <citation type="submission" date="2015-07" db="EMBL/GenBank/DDBJ databases">
        <title>The genome of Melipona quadrifasciata.</title>
        <authorList>
            <person name="Pan H."/>
            <person name="Kapheim K."/>
        </authorList>
    </citation>
    <scope>NUCLEOTIDE SEQUENCE [LARGE SCALE GENOMIC DNA]</scope>
    <source>
        <strain evidence="1">0111107301</strain>
        <tissue evidence="1">Whole body</tissue>
    </source>
</reference>
<dbReference type="AlphaFoldDB" id="A0A0N0BEN5"/>
<name>A0A0N0BEN5_9HYME</name>
<accession>A0A0N0BEN5</accession>
<dbReference type="Proteomes" id="UP000053105">
    <property type="component" value="Unassembled WGS sequence"/>
</dbReference>
<dbReference type="EMBL" id="KQ435824">
    <property type="protein sequence ID" value="KOX72142.1"/>
    <property type="molecule type" value="Genomic_DNA"/>
</dbReference>
<proteinExistence type="predicted"/>
<gene>
    <name evidence="1" type="ORF">WN51_01003</name>
</gene>
<sequence>MILHRVVGETTMSRCIDWLIIVKHGASKLEIESVPGDRSTISLGGPKIGTLLDVHAHEPPRIKVQIRRDVQGDPRNKLYDKYGDQSNYNVMKVLEGCCCGRNFRNIKIYIRSLVITYVQNVYALYNEYAFGMLQALT</sequence>
<keyword evidence="2" id="KW-1185">Reference proteome</keyword>
<evidence type="ECO:0000313" key="2">
    <source>
        <dbReference type="Proteomes" id="UP000053105"/>
    </source>
</evidence>
<evidence type="ECO:0000313" key="1">
    <source>
        <dbReference type="EMBL" id="KOX72142.1"/>
    </source>
</evidence>
<organism evidence="1 2">
    <name type="scientific">Melipona quadrifasciata</name>
    <dbReference type="NCBI Taxonomy" id="166423"/>
    <lineage>
        <taxon>Eukaryota</taxon>
        <taxon>Metazoa</taxon>
        <taxon>Ecdysozoa</taxon>
        <taxon>Arthropoda</taxon>
        <taxon>Hexapoda</taxon>
        <taxon>Insecta</taxon>
        <taxon>Pterygota</taxon>
        <taxon>Neoptera</taxon>
        <taxon>Endopterygota</taxon>
        <taxon>Hymenoptera</taxon>
        <taxon>Apocrita</taxon>
        <taxon>Aculeata</taxon>
        <taxon>Apoidea</taxon>
        <taxon>Anthophila</taxon>
        <taxon>Apidae</taxon>
        <taxon>Melipona</taxon>
    </lineage>
</organism>
<protein>
    <submittedName>
        <fullName evidence="1">Uncharacterized protein</fullName>
    </submittedName>
</protein>